<keyword evidence="2" id="KW-1185">Reference proteome</keyword>
<evidence type="ECO:0000313" key="1">
    <source>
        <dbReference type="EMBL" id="MEL0660939.1"/>
    </source>
</evidence>
<comment type="caution">
    <text evidence="1">The sequence shown here is derived from an EMBL/GenBank/DDBJ whole genome shotgun (WGS) entry which is preliminary data.</text>
</comment>
<dbReference type="Pfam" id="PF14281">
    <property type="entry name" value="PDDEXK_4"/>
    <property type="match status" value="1"/>
</dbReference>
<dbReference type="Proteomes" id="UP001366060">
    <property type="component" value="Unassembled WGS sequence"/>
</dbReference>
<proteinExistence type="predicted"/>
<protein>
    <submittedName>
        <fullName evidence="1">PD-(D/E)XK nuclease family protein</fullName>
    </submittedName>
</protein>
<sequence length="406" mass="47386">MDIECHNLFNFIENTIKKQEQQKLRGLNDYNMVNVVRKANLEVGMHSNVLYSLLDPNGLHYQGDLFLSIFIDKVLGINSADFGESIEVCTEASTVNNRRIDFTIKSSFYYIGIEMKVNAPDLSNQIKDYYGHLIEEAKKDNNQKVKIYYLTKYGSPASTLSTGGKKIDVKLISFTKHIINWINDCMYEVRNISNLNLAFENYKDIVQKITKQRQGNVMTISKELSKPSSKNLLRTALRLDKEMKKIRGNTLFSFFDQIKSVLEQENYKDISSAIDKQNHTVTEKKCEKWFVTSRNAERNIGLFFDCGFKRDLYLFIEVATEHLHFGVVTCNFTNNQYELTNTLKHPELDNLLTYREWRSFIHWYSNDYCNIRSLSDPAINLLLDFESSNLKKDILIFINDMKYKIK</sequence>
<evidence type="ECO:0000313" key="2">
    <source>
        <dbReference type="Proteomes" id="UP001366060"/>
    </source>
</evidence>
<name>A0ABU9HGF4_9GAMM</name>
<reference evidence="1 2" key="1">
    <citation type="submission" date="2024-02" db="EMBL/GenBank/DDBJ databases">
        <title>Bacteria isolated from the canopy kelp, Nereocystis luetkeana.</title>
        <authorList>
            <person name="Pfister C.A."/>
            <person name="Younker I.T."/>
            <person name="Light S.H."/>
        </authorList>
    </citation>
    <scope>NUCLEOTIDE SEQUENCE [LARGE SCALE GENOMIC DNA]</scope>
    <source>
        <strain evidence="1 2">TI.2.07</strain>
    </source>
</reference>
<accession>A0ABU9HGF4</accession>
<dbReference type="RefSeq" id="WP_341629301.1">
    <property type="nucleotide sequence ID" value="NZ_JBAKBA010000070.1"/>
</dbReference>
<organism evidence="1 2">
    <name type="scientific">Psychromonas arctica</name>
    <dbReference type="NCBI Taxonomy" id="168275"/>
    <lineage>
        <taxon>Bacteria</taxon>
        <taxon>Pseudomonadati</taxon>
        <taxon>Pseudomonadota</taxon>
        <taxon>Gammaproteobacteria</taxon>
        <taxon>Alteromonadales</taxon>
        <taxon>Psychromonadaceae</taxon>
        <taxon>Psychromonas</taxon>
    </lineage>
</organism>
<dbReference type="EMBL" id="JBAKBA010000070">
    <property type="protein sequence ID" value="MEL0660939.1"/>
    <property type="molecule type" value="Genomic_DNA"/>
</dbReference>
<dbReference type="InterPro" id="IPR029470">
    <property type="entry name" value="PDDEXK_4"/>
</dbReference>
<gene>
    <name evidence="1" type="ORF">V6255_17550</name>
</gene>